<keyword evidence="12" id="KW-1185">Reference proteome</keyword>
<dbReference type="GO" id="GO:0009279">
    <property type="term" value="C:cell outer membrane"/>
    <property type="evidence" value="ECO:0007669"/>
    <property type="project" value="UniProtKB-SubCell"/>
</dbReference>
<dbReference type="InterPro" id="IPR037066">
    <property type="entry name" value="Plug_dom_sf"/>
</dbReference>
<comment type="caution">
    <text evidence="11">The sequence shown here is derived from an EMBL/GenBank/DDBJ whole genome shotgun (WGS) entry which is preliminary data.</text>
</comment>
<dbReference type="Gene3D" id="2.40.170.20">
    <property type="entry name" value="TonB-dependent receptor, beta-barrel domain"/>
    <property type="match status" value="1"/>
</dbReference>
<dbReference type="SUPFAM" id="SSF49452">
    <property type="entry name" value="Starch-binding domain-like"/>
    <property type="match status" value="1"/>
</dbReference>
<keyword evidence="6 7" id="KW-0998">Cell outer membrane</keyword>
<dbReference type="Gene3D" id="2.60.40.1120">
    <property type="entry name" value="Carboxypeptidase-like, regulatory domain"/>
    <property type="match status" value="1"/>
</dbReference>
<evidence type="ECO:0000259" key="9">
    <source>
        <dbReference type="Pfam" id="PF07715"/>
    </source>
</evidence>
<evidence type="ECO:0000256" key="2">
    <source>
        <dbReference type="ARBA" id="ARBA00022448"/>
    </source>
</evidence>
<dbReference type="InterPro" id="IPR057601">
    <property type="entry name" value="Oar-like_b-barrel"/>
</dbReference>
<accession>A0A369UJF5</accession>
<evidence type="ECO:0000256" key="3">
    <source>
        <dbReference type="ARBA" id="ARBA00022452"/>
    </source>
</evidence>
<dbReference type="Proteomes" id="UP000253782">
    <property type="component" value="Unassembled WGS sequence"/>
</dbReference>
<reference evidence="11 12" key="1">
    <citation type="submission" date="2018-07" db="EMBL/GenBank/DDBJ databases">
        <title>Dyella tabacisoli L4-6T, whole genome shotgun sequence.</title>
        <authorList>
            <person name="Zhou X.-K."/>
            <person name="Li W.-J."/>
            <person name="Duan Y.-Q."/>
        </authorList>
    </citation>
    <scope>NUCLEOTIDE SEQUENCE [LARGE SCALE GENOMIC DNA]</scope>
    <source>
        <strain evidence="11 12">L4-6</strain>
    </source>
</reference>
<feature type="chain" id="PRO_5016900950" evidence="8">
    <location>
        <begin position="32"/>
        <end position="943"/>
    </location>
</feature>
<evidence type="ECO:0000313" key="11">
    <source>
        <dbReference type="EMBL" id="RDD80882.1"/>
    </source>
</evidence>
<comment type="similarity">
    <text evidence="7">Belongs to the TonB-dependent receptor family.</text>
</comment>
<evidence type="ECO:0000256" key="6">
    <source>
        <dbReference type="ARBA" id="ARBA00023237"/>
    </source>
</evidence>
<feature type="signal peptide" evidence="8">
    <location>
        <begin position="1"/>
        <end position="31"/>
    </location>
</feature>
<dbReference type="GO" id="GO:0015344">
    <property type="term" value="F:siderophore uptake transmembrane transporter activity"/>
    <property type="evidence" value="ECO:0007669"/>
    <property type="project" value="TreeGrafter"/>
</dbReference>
<dbReference type="RefSeq" id="WP_114846187.1">
    <property type="nucleotide sequence ID" value="NZ_JBHSPE010000008.1"/>
</dbReference>
<feature type="domain" description="TonB-dependent transporter Oar-like beta-barrel" evidence="10">
    <location>
        <begin position="252"/>
        <end position="343"/>
    </location>
</feature>
<evidence type="ECO:0000256" key="5">
    <source>
        <dbReference type="ARBA" id="ARBA00023136"/>
    </source>
</evidence>
<organism evidence="11 12">
    <name type="scientific">Dyella tabacisoli</name>
    <dbReference type="NCBI Taxonomy" id="2282381"/>
    <lineage>
        <taxon>Bacteria</taxon>
        <taxon>Pseudomonadati</taxon>
        <taxon>Pseudomonadota</taxon>
        <taxon>Gammaproteobacteria</taxon>
        <taxon>Lysobacterales</taxon>
        <taxon>Rhodanobacteraceae</taxon>
        <taxon>Dyella</taxon>
    </lineage>
</organism>
<keyword evidence="2 7" id="KW-0813">Transport</keyword>
<dbReference type="InterPro" id="IPR039426">
    <property type="entry name" value="TonB-dep_rcpt-like"/>
</dbReference>
<dbReference type="EMBL" id="QQAH01000013">
    <property type="protein sequence ID" value="RDD80882.1"/>
    <property type="molecule type" value="Genomic_DNA"/>
</dbReference>
<dbReference type="OrthoDB" id="9768147at2"/>
<keyword evidence="5 7" id="KW-0472">Membrane</keyword>
<proteinExistence type="inferred from homology"/>
<evidence type="ECO:0000313" key="12">
    <source>
        <dbReference type="Proteomes" id="UP000253782"/>
    </source>
</evidence>
<evidence type="ECO:0000256" key="4">
    <source>
        <dbReference type="ARBA" id="ARBA00022692"/>
    </source>
</evidence>
<dbReference type="SUPFAM" id="SSF56935">
    <property type="entry name" value="Porins"/>
    <property type="match status" value="1"/>
</dbReference>
<dbReference type="AlphaFoldDB" id="A0A369UJF5"/>
<feature type="domain" description="TonB-dependent receptor plug" evidence="9">
    <location>
        <begin position="141"/>
        <end position="245"/>
    </location>
</feature>
<keyword evidence="3 7" id="KW-1134">Transmembrane beta strand</keyword>
<dbReference type="PANTHER" id="PTHR30069">
    <property type="entry name" value="TONB-DEPENDENT OUTER MEMBRANE RECEPTOR"/>
    <property type="match status" value="1"/>
</dbReference>
<dbReference type="Pfam" id="PF13620">
    <property type="entry name" value="CarboxypepD_reg"/>
    <property type="match status" value="1"/>
</dbReference>
<comment type="subcellular location">
    <subcellularLocation>
        <location evidence="1 7">Cell outer membrane</location>
        <topology evidence="1 7">Multi-pass membrane protein</topology>
    </subcellularLocation>
</comment>
<evidence type="ECO:0000256" key="1">
    <source>
        <dbReference type="ARBA" id="ARBA00004571"/>
    </source>
</evidence>
<dbReference type="InterPro" id="IPR036942">
    <property type="entry name" value="Beta-barrel_TonB_sf"/>
</dbReference>
<gene>
    <name evidence="11" type="ORF">DVJ77_14300</name>
</gene>
<evidence type="ECO:0000256" key="7">
    <source>
        <dbReference type="PROSITE-ProRule" id="PRU01360"/>
    </source>
</evidence>
<dbReference type="Gene3D" id="2.170.130.10">
    <property type="entry name" value="TonB-dependent receptor, plug domain"/>
    <property type="match status" value="1"/>
</dbReference>
<feature type="domain" description="TonB-dependent transporter Oar-like beta-barrel" evidence="10">
    <location>
        <begin position="348"/>
        <end position="857"/>
    </location>
</feature>
<dbReference type="InterPro" id="IPR012910">
    <property type="entry name" value="Plug_dom"/>
</dbReference>
<name>A0A369UJF5_9GAMM</name>
<evidence type="ECO:0000256" key="8">
    <source>
        <dbReference type="SAM" id="SignalP"/>
    </source>
</evidence>
<keyword evidence="11" id="KW-0675">Receptor</keyword>
<keyword evidence="4 7" id="KW-0812">Transmembrane</keyword>
<dbReference type="GO" id="GO:0044718">
    <property type="term" value="P:siderophore transmembrane transport"/>
    <property type="evidence" value="ECO:0007669"/>
    <property type="project" value="TreeGrafter"/>
</dbReference>
<dbReference type="GO" id="GO:0030246">
    <property type="term" value="F:carbohydrate binding"/>
    <property type="evidence" value="ECO:0007669"/>
    <property type="project" value="InterPro"/>
</dbReference>
<dbReference type="Pfam" id="PF25183">
    <property type="entry name" value="OMP_b-brl_4"/>
    <property type="match status" value="3"/>
</dbReference>
<sequence length="943" mass="103238">MANRLTLSRQISLALTGLIATAMLAPGIAIAQNSAATVRGHVDTAQGQTATQVIATNTRTGFISQAVVNASGNYTLVSLPPGSYRIEAKGNGVSASRDVSVQVGQALTLNLDATAAAAPANATNLQSVTVSAASLIETRTSEVATNITQAQINTLPQNERNFLDFAKLVPGVTISRDPNAKGFSAGGQSADNVNVFIDGASLKNNALSGGIAGQNSSRGNPFSQEAVQEFRVLTQNYKAEYEQAGTAIITAVTKSGTNEFHGSVYDYFQNKSMISQDSFDKRDKFKKPDYERQQRGFSLGGPILKDQLQFFVNYEERKDVSNNTVKIVDPRFTQYNGTFAAPFREKTFFGKLSWQPNQNNNVDLSLTTRRDNEVIGFGDKTTYSSRSNRQNRVDDLLLKWQTRGDIWTNDLLLDAGHAKWNPSAADSSTVHQVYENNVATLGGASNLQNKGQNQTTLRDDLTFAGLSWHGDHTLKVGVKYAAYGITLEQNNNAVPSYVYQEGANYPGGFLIPYKAIYSPVSASANLHTNQLGAYIQDDWDVTQRLQLNLGLRWDYETNALNKDYVTPQAQYATLQYFGLQNNISTGNERNAFKGAIQPRLGFSLDVSKDGDQSTTLFGGAGRYYDHTPFDWISQEALHSAVPNYTFQFSPPNADGTPSKANTIAWNPAYLTKAGLDGLLASGTPGLSTEIDTINNKTKPPYTDQFSFGVRQVLGDWTGSLTLSRVLGYRQFTWLWANRLVVPGFVLAQAPGSPYGAVLKNGYKKTQSSSVLISVDKPYTKASGWGVGVAYTYQNARQQGHDNYSLDYVDPSGYPGGHVGEKHHLVVNGIVSGPWDTRLTGILTYGSGTPFEVFKSTATCDYNCSYSYNGVYGRTYLNLDLSIAKEFRWGDNQALELRFDVMNVFNRDVYNAYEGNFYSTSFGKPTGADPNLTRRFQIGARYSF</sequence>
<dbReference type="InterPro" id="IPR013784">
    <property type="entry name" value="Carb-bd-like_fold"/>
</dbReference>
<dbReference type="Pfam" id="PF07715">
    <property type="entry name" value="Plug"/>
    <property type="match status" value="1"/>
</dbReference>
<evidence type="ECO:0000259" key="10">
    <source>
        <dbReference type="Pfam" id="PF25183"/>
    </source>
</evidence>
<dbReference type="PROSITE" id="PS52016">
    <property type="entry name" value="TONB_DEPENDENT_REC_3"/>
    <property type="match status" value="1"/>
</dbReference>
<protein>
    <submittedName>
        <fullName evidence="11">TonB-dependent receptor</fullName>
    </submittedName>
</protein>
<feature type="domain" description="TonB-dependent transporter Oar-like beta-barrel" evidence="10">
    <location>
        <begin position="866"/>
        <end position="936"/>
    </location>
</feature>
<keyword evidence="8" id="KW-0732">Signal</keyword>
<dbReference type="PANTHER" id="PTHR30069:SF46">
    <property type="entry name" value="OAR PROTEIN"/>
    <property type="match status" value="1"/>
</dbReference>